<protein>
    <submittedName>
        <fullName evidence="2">Uncharacterized protein</fullName>
    </submittedName>
</protein>
<organism evidence="2 3">
    <name type="scientific">Trifolium medium</name>
    <dbReference type="NCBI Taxonomy" id="97028"/>
    <lineage>
        <taxon>Eukaryota</taxon>
        <taxon>Viridiplantae</taxon>
        <taxon>Streptophyta</taxon>
        <taxon>Embryophyta</taxon>
        <taxon>Tracheophyta</taxon>
        <taxon>Spermatophyta</taxon>
        <taxon>Magnoliopsida</taxon>
        <taxon>eudicotyledons</taxon>
        <taxon>Gunneridae</taxon>
        <taxon>Pentapetalae</taxon>
        <taxon>rosids</taxon>
        <taxon>fabids</taxon>
        <taxon>Fabales</taxon>
        <taxon>Fabaceae</taxon>
        <taxon>Papilionoideae</taxon>
        <taxon>50 kb inversion clade</taxon>
        <taxon>NPAAA clade</taxon>
        <taxon>Hologalegina</taxon>
        <taxon>IRL clade</taxon>
        <taxon>Trifolieae</taxon>
        <taxon>Trifolium</taxon>
    </lineage>
</organism>
<feature type="compositionally biased region" description="Polar residues" evidence="1">
    <location>
        <begin position="95"/>
        <end position="110"/>
    </location>
</feature>
<accession>A0A392QIT0</accession>
<keyword evidence="3" id="KW-1185">Reference proteome</keyword>
<dbReference type="Proteomes" id="UP000265520">
    <property type="component" value="Unassembled WGS sequence"/>
</dbReference>
<comment type="caution">
    <text evidence="2">The sequence shown here is derived from an EMBL/GenBank/DDBJ whole genome shotgun (WGS) entry which is preliminary data.</text>
</comment>
<feature type="non-terminal residue" evidence="2">
    <location>
        <position position="1"/>
    </location>
</feature>
<name>A0A392QIT0_9FABA</name>
<dbReference type="AlphaFoldDB" id="A0A392QIT0"/>
<dbReference type="EMBL" id="LXQA010134735">
    <property type="protein sequence ID" value="MCI23205.1"/>
    <property type="molecule type" value="Genomic_DNA"/>
</dbReference>
<evidence type="ECO:0000313" key="2">
    <source>
        <dbReference type="EMBL" id="MCI23205.1"/>
    </source>
</evidence>
<sequence length="110" mass="12231">SESQRLATETRPIQVHVASDPPVLFGVVAEQKEVAEEGRAIPETTQKVMILPDEDFDEVVRADLQLIKLWADMEKGEKPFTPVISKSQGKKNKQLTRSGGQPYNTRSRGA</sequence>
<reference evidence="2 3" key="1">
    <citation type="journal article" date="2018" name="Front. Plant Sci.">
        <title>Red Clover (Trifolium pratense) and Zigzag Clover (T. medium) - A Picture of Genomic Similarities and Differences.</title>
        <authorList>
            <person name="Dluhosova J."/>
            <person name="Istvanek J."/>
            <person name="Nedelnik J."/>
            <person name="Repkova J."/>
        </authorList>
    </citation>
    <scope>NUCLEOTIDE SEQUENCE [LARGE SCALE GENOMIC DNA]</scope>
    <source>
        <strain evidence="3">cv. 10/8</strain>
        <tissue evidence="2">Leaf</tissue>
    </source>
</reference>
<evidence type="ECO:0000313" key="3">
    <source>
        <dbReference type="Proteomes" id="UP000265520"/>
    </source>
</evidence>
<feature type="region of interest" description="Disordered" evidence="1">
    <location>
        <begin position="78"/>
        <end position="110"/>
    </location>
</feature>
<evidence type="ECO:0000256" key="1">
    <source>
        <dbReference type="SAM" id="MobiDB-lite"/>
    </source>
</evidence>
<proteinExistence type="predicted"/>